<dbReference type="Proteomes" id="UP001240643">
    <property type="component" value="Unassembled WGS sequence"/>
</dbReference>
<protein>
    <recommendedName>
        <fullName evidence="5">5'-3' exonuclease</fullName>
    </recommendedName>
</protein>
<comment type="function">
    <text evidence="4">5'-3' exonuclease acting preferentially on double-stranded DNA.</text>
</comment>
<dbReference type="CDD" id="cd09898">
    <property type="entry name" value="H3TH_53EXO"/>
    <property type="match status" value="1"/>
</dbReference>
<dbReference type="EMBL" id="JAUSWO010000001">
    <property type="protein sequence ID" value="MDQ0514200.1"/>
    <property type="molecule type" value="Genomic_DNA"/>
</dbReference>
<reference evidence="7" key="1">
    <citation type="submission" date="2023-07" db="EMBL/GenBank/DDBJ databases">
        <title>Genomic Encyclopedia of Type Strains, Phase IV (KMG-IV): sequencing the most valuable type-strain genomes for metagenomic binning, comparative biology and taxonomic classification.</title>
        <authorList>
            <person name="Goeker M."/>
        </authorList>
    </citation>
    <scope>NUCLEOTIDE SEQUENCE [LARGE SCALE GENOMIC DNA]</scope>
    <source>
        <strain evidence="7">DSM 21204</strain>
    </source>
</reference>
<dbReference type="SUPFAM" id="SSF47807">
    <property type="entry name" value="5' to 3' exonuclease, C-terminal subdomain"/>
    <property type="match status" value="1"/>
</dbReference>
<dbReference type="InterPro" id="IPR020046">
    <property type="entry name" value="5-3_exonucl_a-hlix_arch_N"/>
</dbReference>
<dbReference type="InterPro" id="IPR008918">
    <property type="entry name" value="HhH2"/>
</dbReference>
<comment type="caution">
    <text evidence="7">The sequence shown here is derived from an EMBL/GenBank/DDBJ whole genome shotgun (WGS) entry which is preliminary data.</text>
</comment>
<evidence type="ECO:0000256" key="1">
    <source>
        <dbReference type="ARBA" id="ARBA00022722"/>
    </source>
</evidence>
<evidence type="ECO:0000259" key="6">
    <source>
        <dbReference type="SMART" id="SM00475"/>
    </source>
</evidence>
<dbReference type="Gene3D" id="3.40.50.1010">
    <property type="entry name" value="5'-nuclease"/>
    <property type="match status" value="1"/>
</dbReference>
<evidence type="ECO:0000256" key="3">
    <source>
        <dbReference type="ARBA" id="ARBA00023125"/>
    </source>
</evidence>
<dbReference type="NCBIfam" id="NF011547">
    <property type="entry name" value="PRK14976.1-4"/>
    <property type="match status" value="1"/>
</dbReference>
<dbReference type="SMART" id="SM00279">
    <property type="entry name" value="HhH2"/>
    <property type="match status" value="1"/>
</dbReference>
<keyword evidence="7" id="KW-0808">Transferase</keyword>
<feature type="domain" description="5'-3' exonuclease" evidence="6">
    <location>
        <begin position="12"/>
        <end position="275"/>
    </location>
</feature>
<dbReference type="PANTHER" id="PTHR42646:SF2">
    <property type="entry name" value="5'-3' EXONUCLEASE FAMILY PROTEIN"/>
    <property type="match status" value="1"/>
</dbReference>
<name>A0ABU0M034_9BACT</name>
<dbReference type="InterPro" id="IPR038969">
    <property type="entry name" value="FEN"/>
</dbReference>
<keyword evidence="3" id="KW-0238">DNA-binding</keyword>
<dbReference type="InterPro" id="IPR036279">
    <property type="entry name" value="5-3_exonuclease_C_sf"/>
</dbReference>
<dbReference type="InterPro" id="IPR020045">
    <property type="entry name" value="DNA_polI_H3TH"/>
</dbReference>
<evidence type="ECO:0000313" key="7">
    <source>
        <dbReference type="EMBL" id="MDQ0514200.1"/>
    </source>
</evidence>
<accession>A0ABU0M034</accession>
<gene>
    <name evidence="7" type="ORF">J2Z62_000638</name>
</gene>
<evidence type="ECO:0000256" key="2">
    <source>
        <dbReference type="ARBA" id="ARBA00022801"/>
    </source>
</evidence>
<dbReference type="Pfam" id="PF01367">
    <property type="entry name" value="5_3_exonuc"/>
    <property type="match status" value="1"/>
</dbReference>
<dbReference type="RefSeq" id="WP_256547109.1">
    <property type="nucleotide sequence ID" value="NZ_CP101809.1"/>
</dbReference>
<dbReference type="InterPro" id="IPR029060">
    <property type="entry name" value="PIN-like_dom_sf"/>
</dbReference>
<evidence type="ECO:0000313" key="8">
    <source>
        <dbReference type="Proteomes" id="UP001240643"/>
    </source>
</evidence>
<evidence type="ECO:0000256" key="4">
    <source>
        <dbReference type="ARBA" id="ARBA00049957"/>
    </source>
</evidence>
<keyword evidence="1" id="KW-0540">Nuclease</keyword>
<sequence>MNNSNNYRLDTKKAIVIDGLSLIYRAYFATFSQLSYYLKNDLKPANAVRMMIIMMSALLKLKKYDYALVAFDVSRKSFRTEMFEDYKANRKPMEEHLSDQLPVIIEALELMGFQIVSLPGFEADDIIGTFSHLCNQQGISVDVFSSDNDLLQLVNDLTTVNIIKKGVSDIKTYHADNFTDLSDGINPSQIIDVKGLSGDTSDNYRGIEGIGPKTALKLVKTFGSISQMFAQIDQLPPKIAKALTQERDQVELFLKLATILTDVAIPQDLNHYQYRPQSLALVEQFLAKTGLNNLRKYFE</sequence>
<dbReference type="SMART" id="SM00475">
    <property type="entry name" value="53EXOc"/>
    <property type="match status" value="1"/>
</dbReference>
<keyword evidence="2" id="KW-0378">Hydrolase</keyword>
<evidence type="ECO:0000256" key="5">
    <source>
        <dbReference type="ARBA" id="ARBA00050026"/>
    </source>
</evidence>
<dbReference type="InterPro" id="IPR002421">
    <property type="entry name" value="5-3_exonuclease"/>
</dbReference>
<dbReference type="Pfam" id="PF02739">
    <property type="entry name" value="5_3_exonuc_N"/>
    <property type="match status" value="1"/>
</dbReference>
<dbReference type="CDD" id="cd09859">
    <property type="entry name" value="PIN_53EXO"/>
    <property type="match status" value="1"/>
</dbReference>
<dbReference type="SUPFAM" id="SSF88723">
    <property type="entry name" value="PIN domain-like"/>
    <property type="match status" value="1"/>
</dbReference>
<dbReference type="GO" id="GO:0003887">
    <property type="term" value="F:DNA-directed DNA polymerase activity"/>
    <property type="evidence" value="ECO:0007669"/>
    <property type="project" value="UniProtKB-EC"/>
</dbReference>
<keyword evidence="8" id="KW-1185">Reference proteome</keyword>
<dbReference type="PANTHER" id="PTHR42646">
    <property type="entry name" value="FLAP ENDONUCLEASE XNI"/>
    <property type="match status" value="1"/>
</dbReference>
<dbReference type="Gene3D" id="1.10.150.20">
    <property type="entry name" value="5' to 3' exonuclease, C-terminal subdomain"/>
    <property type="match status" value="1"/>
</dbReference>
<keyword evidence="7" id="KW-0548">Nucleotidyltransferase</keyword>
<proteinExistence type="predicted"/>
<organism evidence="7 8">
    <name type="scientific">Mycoplasmoides fastidiosum</name>
    <dbReference type="NCBI Taxonomy" id="92758"/>
    <lineage>
        <taxon>Bacteria</taxon>
        <taxon>Bacillati</taxon>
        <taxon>Mycoplasmatota</taxon>
        <taxon>Mycoplasmoidales</taxon>
        <taxon>Mycoplasmoidaceae</taxon>
        <taxon>Mycoplasmoides</taxon>
    </lineage>
</organism>